<organism evidence="1 2">
    <name type="scientific">Papilio machaon</name>
    <name type="common">Old World swallowtail butterfly</name>
    <dbReference type="NCBI Taxonomy" id="76193"/>
    <lineage>
        <taxon>Eukaryota</taxon>
        <taxon>Metazoa</taxon>
        <taxon>Ecdysozoa</taxon>
        <taxon>Arthropoda</taxon>
        <taxon>Hexapoda</taxon>
        <taxon>Insecta</taxon>
        <taxon>Pterygota</taxon>
        <taxon>Neoptera</taxon>
        <taxon>Endopterygota</taxon>
        <taxon>Lepidoptera</taxon>
        <taxon>Glossata</taxon>
        <taxon>Ditrysia</taxon>
        <taxon>Papilionoidea</taxon>
        <taxon>Papilionidae</taxon>
        <taxon>Papilioninae</taxon>
        <taxon>Papilio</taxon>
    </lineage>
</organism>
<proteinExistence type="predicted"/>
<accession>A0A194R9D3</accession>
<reference evidence="1 2" key="1">
    <citation type="journal article" date="2015" name="Nat. Commun.">
        <title>Outbred genome sequencing and CRISPR/Cas9 gene editing in butterflies.</title>
        <authorList>
            <person name="Li X."/>
            <person name="Fan D."/>
            <person name="Zhang W."/>
            <person name="Liu G."/>
            <person name="Zhang L."/>
            <person name="Zhao L."/>
            <person name="Fang X."/>
            <person name="Chen L."/>
            <person name="Dong Y."/>
            <person name="Chen Y."/>
            <person name="Ding Y."/>
            <person name="Zhao R."/>
            <person name="Feng M."/>
            <person name="Zhu Y."/>
            <person name="Feng Y."/>
            <person name="Jiang X."/>
            <person name="Zhu D."/>
            <person name="Xiang H."/>
            <person name="Feng X."/>
            <person name="Li S."/>
            <person name="Wang J."/>
            <person name="Zhang G."/>
            <person name="Kronforst M.R."/>
            <person name="Wang W."/>
        </authorList>
    </citation>
    <scope>NUCLEOTIDE SEQUENCE [LARGE SCALE GENOMIC DNA]</scope>
    <source>
        <strain evidence="1">Ya'a_city_454_Pm</strain>
        <tissue evidence="1">Whole body</tissue>
    </source>
</reference>
<keyword evidence="2" id="KW-1185">Reference proteome</keyword>
<gene>
    <name evidence="1" type="ORF">RR48_06992</name>
</gene>
<dbReference type="EMBL" id="KQ460500">
    <property type="protein sequence ID" value="KPJ14242.1"/>
    <property type="molecule type" value="Genomic_DNA"/>
</dbReference>
<sequence>MTDELQLNIESGPDRPAAEFQLVRTKKTMSLSLVRYDYLIKNHGRPLSAYHALMVKNINSVRQGSIAARRPNRRLATRYRTERPALLGTTIANNIIDMGQVVGHYRPSEGVRVAQGCTYALDH</sequence>
<evidence type="ECO:0000313" key="2">
    <source>
        <dbReference type="Proteomes" id="UP000053240"/>
    </source>
</evidence>
<dbReference type="InParanoid" id="A0A194R9D3"/>
<dbReference type="AlphaFoldDB" id="A0A194R9D3"/>
<evidence type="ECO:0000313" key="1">
    <source>
        <dbReference type="EMBL" id="KPJ14242.1"/>
    </source>
</evidence>
<name>A0A194R9D3_PAPMA</name>
<dbReference type="Proteomes" id="UP000053240">
    <property type="component" value="Unassembled WGS sequence"/>
</dbReference>
<protein>
    <submittedName>
        <fullName evidence="1">Uncharacterized protein</fullName>
    </submittedName>
</protein>